<accession>A0A699QSN2</accession>
<dbReference type="EMBL" id="BKCJ011026446">
    <property type="protein sequence ID" value="GFC69892.1"/>
    <property type="molecule type" value="Genomic_DNA"/>
</dbReference>
<feature type="non-terminal residue" evidence="1">
    <location>
        <position position="110"/>
    </location>
</feature>
<name>A0A699QSN2_TANCI</name>
<evidence type="ECO:0000313" key="1">
    <source>
        <dbReference type="EMBL" id="GFC69892.1"/>
    </source>
</evidence>
<protein>
    <submittedName>
        <fullName evidence="1">Uncharacterized protein</fullName>
    </submittedName>
</protein>
<proteinExistence type="predicted"/>
<comment type="caution">
    <text evidence="1">The sequence shown here is derived from an EMBL/GenBank/DDBJ whole genome shotgun (WGS) entry which is preliminary data.</text>
</comment>
<dbReference type="AlphaFoldDB" id="A0A699QSN2"/>
<reference evidence="1" key="1">
    <citation type="journal article" date="2019" name="Sci. Rep.">
        <title>Draft genome of Tanacetum cinerariifolium, the natural source of mosquito coil.</title>
        <authorList>
            <person name="Yamashiro T."/>
            <person name="Shiraishi A."/>
            <person name="Satake H."/>
            <person name="Nakayama K."/>
        </authorList>
    </citation>
    <scope>NUCLEOTIDE SEQUENCE</scope>
</reference>
<sequence>MGDEHLSTILEMELGEVIKSSVKNLVLIPSEFEVTSDNESECDVPVNDESSPSFTTFLNHHFDCNDDFTSSDDESLSNEDVPIENFKIHSNSLFDNEIISSKIDPHHVNA</sequence>
<gene>
    <name evidence="1" type="ORF">Tci_841862</name>
</gene>
<organism evidence="1">
    <name type="scientific">Tanacetum cinerariifolium</name>
    <name type="common">Dalmatian daisy</name>
    <name type="synonym">Chrysanthemum cinerariifolium</name>
    <dbReference type="NCBI Taxonomy" id="118510"/>
    <lineage>
        <taxon>Eukaryota</taxon>
        <taxon>Viridiplantae</taxon>
        <taxon>Streptophyta</taxon>
        <taxon>Embryophyta</taxon>
        <taxon>Tracheophyta</taxon>
        <taxon>Spermatophyta</taxon>
        <taxon>Magnoliopsida</taxon>
        <taxon>eudicotyledons</taxon>
        <taxon>Gunneridae</taxon>
        <taxon>Pentapetalae</taxon>
        <taxon>asterids</taxon>
        <taxon>campanulids</taxon>
        <taxon>Asterales</taxon>
        <taxon>Asteraceae</taxon>
        <taxon>Asteroideae</taxon>
        <taxon>Anthemideae</taxon>
        <taxon>Anthemidinae</taxon>
        <taxon>Tanacetum</taxon>
    </lineage>
</organism>